<dbReference type="EMBL" id="CP029556">
    <property type="protein sequence ID" value="AXA83664.1"/>
    <property type="molecule type" value="Genomic_DNA"/>
</dbReference>
<reference evidence="2" key="1">
    <citation type="submission" date="2018-05" db="EMBL/GenBank/DDBJ databases">
        <title>Luteimonas pekinense sp. nov., isolated from human Meibomian gland secretions, Beijing, China.</title>
        <authorList>
            <person name="Wen T."/>
            <person name="Bai H."/>
            <person name="Lv H."/>
        </authorList>
    </citation>
    <scope>NUCLEOTIDE SEQUENCE [LARGE SCALE GENOMIC DNA]</scope>
    <source>
        <strain evidence="2">83-4</strain>
    </source>
</reference>
<dbReference type="RefSeq" id="WP_112925882.1">
    <property type="nucleotide sequence ID" value="NZ_CP029556.1"/>
</dbReference>
<dbReference type="AlphaFoldDB" id="A0A344J3Q4"/>
<dbReference type="OrthoDB" id="8479975at2"/>
<evidence type="ECO:0008006" key="3">
    <source>
        <dbReference type="Google" id="ProtNLM"/>
    </source>
</evidence>
<protein>
    <recommendedName>
        <fullName evidence="3">NERD domain-containing protein</fullName>
    </recommendedName>
</protein>
<accession>A0A344J3Q4</accession>
<evidence type="ECO:0000313" key="1">
    <source>
        <dbReference type="EMBL" id="AXA83664.1"/>
    </source>
</evidence>
<sequence length="160" mass="18266">MSHLEQLIVEYLDWQGYLVRRNVKVGRLKHGGWEMELDVLAYNPKTQDLVHYEPSLDAHTWETREARFAKKFSAAKKYVFSEVFGWLPPETPVRHIAVLPSHPKGRDTLGEASLVSIDELLAEIRSAVATCGPARSNAIPEIYPLLRTIQLTFNGYHRVV</sequence>
<gene>
    <name evidence="1" type="ORF">DCD74_02250</name>
</gene>
<proteinExistence type="predicted"/>
<dbReference type="KEGG" id="lue:DCD74_02250"/>
<dbReference type="Proteomes" id="UP000251842">
    <property type="component" value="Chromosome"/>
</dbReference>
<name>A0A344J3Q4_9GAMM</name>
<keyword evidence="2" id="KW-1185">Reference proteome</keyword>
<organism evidence="1 2">
    <name type="scientific">Solilutibacter oculi</name>
    <dbReference type="NCBI Taxonomy" id="2698682"/>
    <lineage>
        <taxon>Bacteria</taxon>
        <taxon>Pseudomonadati</taxon>
        <taxon>Pseudomonadota</taxon>
        <taxon>Gammaproteobacteria</taxon>
        <taxon>Lysobacterales</taxon>
        <taxon>Lysobacteraceae</taxon>
        <taxon>Solilutibacter</taxon>
    </lineage>
</organism>
<evidence type="ECO:0000313" key="2">
    <source>
        <dbReference type="Proteomes" id="UP000251842"/>
    </source>
</evidence>